<evidence type="ECO:0000313" key="2">
    <source>
        <dbReference type="EMBL" id="CAG8548970.1"/>
    </source>
</evidence>
<proteinExistence type="predicted"/>
<keyword evidence="3" id="KW-1185">Reference proteome</keyword>
<name>A0A9N9B0K7_9GLOM</name>
<gene>
    <name evidence="2" type="ORF">PBRASI_LOCUS4982</name>
</gene>
<evidence type="ECO:0000313" key="3">
    <source>
        <dbReference type="Proteomes" id="UP000789739"/>
    </source>
</evidence>
<accession>A0A9N9B0K7</accession>
<dbReference type="EMBL" id="CAJVPI010000546">
    <property type="protein sequence ID" value="CAG8548970.1"/>
    <property type="molecule type" value="Genomic_DNA"/>
</dbReference>
<feature type="region of interest" description="Disordered" evidence="1">
    <location>
        <begin position="1"/>
        <end position="20"/>
    </location>
</feature>
<feature type="non-terminal residue" evidence="2">
    <location>
        <position position="45"/>
    </location>
</feature>
<organism evidence="2 3">
    <name type="scientific">Paraglomus brasilianum</name>
    <dbReference type="NCBI Taxonomy" id="144538"/>
    <lineage>
        <taxon>Eukaryota</taxon>
        <taxon>Fungi</taxon>
        <taxon>Fungi incertae sedis</taxon>
        <taxon>Mucoromycota</taxon>
        <taxon>Glomeromycotina</taxon>
        <taxon>Glomeromycetes</taxon>
        <taxon>Paraglomerales</taxon>
        <taxon>Paraglomeraceae</taxon>
        <taxon>Paraglomus</taxon>
    </lineage>
</organism>
<evidence type="ECO:0000256" key="1">
    <source>
        <dbReference type="SAM" id="MobiDB-lite"/>
    </source>
</evidence>
<sequence length="45" mass="5307">MSKLHHQNHGPMKVVHVKRQPPVRMSRLFDDFTSTSHVPIHHSRL</sequence>
<comment type="caution">
    <text evidence="2">The sequence shown here is derived from an EMBL/GenBank/DDBJ whole genome shotgun (WGS) entry which is preliminary data.</text>
</comment>
<protein>
    <submittedName>
        <fullName evidence="2">7632_t:CDS:1</fullName>
    </submittedName>
</protein>
<dbReference type="Proteomes" id="UP000789739">
    <property type="component" value="Unassembled WGS sequence"/>
</dbReference>
<reference evidence="2" key="1">
    <citation type="submission" date="2021-06" db="EMBL/GenBank/DDBJ databases">
        <authorList>
            <person name="Kallberg Y."/>
            <person name="Tangrot J."/>
            <person name="Rosling A."/>
        </authorList>
    </citation>
    <scope>NUCLEOTIDE SEQUENCE</scope>
    <source>
        <strain evidence="2">BR232B</strain>
    </source>
</reference>
<dbReference type="AlphaFoldDB" id="A0A9N9B0K7"/>